<reference evidence="1 2" key="1">
    <citation type="submission" date="2019-04" db="EMBL/GenBank/DDBJ databases">
        <authorList>
            <person name="Hwang J.C."/>
        </authorList>
    </citation>
    <scope>NUCLEOTIDE SEQUENCE [LARGE SCALE GENOMIC DNA]</scope>
    <source>
        <strain evidence="1 2">IMCC35002</strain>
    </source>
</reference>
<dbReference type="InterPro" id="IPR017587">
    <property type="entry name" value="YqeC"/>
</dbReference>
<evidence type="ECO:0000313" key="1">
    <source>
        <dbReference type="EMBL" id="TKB51853.1"/>
    </source>
</evidence>
<gene>
    <name evidence="1" type="primary">yqeC</name>
    <name evidence="1" type="ORF">FCL42_16660</name>
</gene>
<proteinExistence type="predicted"/>
<dbReference type="Proteomes" id="UP000305675">
    <property type="component" value="Unassembled WGS sequence"/>
</dbReference>
<dbReference type="NCBIfam" id="TIGR03172">
    <property type="entry name" value="selenium cofactor biosynthesis protein YqeC"/>
    <property type="match status" value="1"/>
</dbReference>
<dbReference type="Pfam" id="PF19842">
    <property type="entry name" value="YqeC"/>
    <property type="match status" value="1"/>
</dbReference>
<evidence type="ECO:0000313" key="2">
    <source>
        <dbReference type="Proteomes" id="UP000305675"/>
    </source>
</evidence>
<dbReference type="EMBL" id="SWCJ01000016">
    <property type="protein sequence ID" value="TKB51853.1"/>
    <property type="molecule type" value="Genomic_DNA"/>
</dbReference>
<organism evidence="1 2">
    <name type="scientific">Ferrimonas aestuarii</name>
    <dbReference type="NCBI Taxonomy" id="2569539"/>
    <lineage>
        <taxon>Bacteria</taxon>
        <taxon>Pseudomonadati</taxon>
        <taxon>Pseudomonadota</taxon>
        <taxon>Gammaproteobacteria</taxon>
        <taxon>Alteromonadales</taxon>
        <taxon>Ferrimonadaceae</taxon>
        <taxon>Ferrimonas</taxon>
    </lineage>
</organism>
<dbReference type="RefSeq" id="WP_136864564.1">
    <property type="nucleotide sequence ID" value="NZ_SWCJ01000016.1"/>
</dbReference>
<dbReference type="OrthoDB" id="368187at2"/>
<sequence length="262" mass="28500">MCLDSDLADIFGAPDTQLIALTGGGGKTSLALRLAQQACQQGLSVLVSTTTKMYHPKPDQFDAIAIHSDPDTLWQQLRPIPGKSAFVACSYDAKTNKVSGFAPSIFDQAKFEQKFDLILIEADGAKRLPIKAPSGHEPCIPLSSDTVFQLMGADALMAPLGPELVHRWPRFAEITGAQLGQTLSTAHLQRLLNHPEGGFKAAPKSARKIWVVNKVDEINGDLDTWAHSVIAGADLIDECWLTSTLTANFIVKRILKTRLNRM</sequence>
<accession>A0A4U1BKT7</accession>
<keyword evidence="2" id="KW-1185">Reference proteome</keyword>
<comment type="caution">
    <text evidence="1">The sequence shown here is derived from an EMBL/GenBank/DDBJ whole genome shotgun (WGS) entry which is preliminary data.</text>
</comment>
<protein>
    <submittedName>
        <fullName evidence="1">Putative selenium-dependent hydroxylase accessory protein YqeC</fullName>
    </submittedName>
</protein>
<name>A0A4U1BKT7_9GAMM</name>
<dbReference type="AlphaFoldDB" id="A0A4U1BKT7"/>